<evidence type="ECO:0000256" key="1">
    <source>
        <dbReference type="SAM" id="Coils"/>
    </source>
</evidence>
<dbReference type="EMBL" id="CP001644">
    <property type="protein sequence ID" value="ACS63410.1"/>
    <property type="molecule type" value="Genomic_DNA"/>
</dbReference>
<gene>
    <name evidence="3" type="ordered locus">Rpic12D_2136</name>
</gene>
<evidence type="ECO:0000256" key="2">
    <source>
        <dbReference type="SAM" id="MobiDB-lite"/>
    </source>
</evidence>
<dbReference type="KEGG" id="rpf:Rpic12D_2136"/>
<organism evidence="3">
    <name type="scientific">Ralstonia pickettii (strain 12D)</name>
    <dbReference type="NCBI Taxonomy" id="428406"/>
    <lineage>
        <taxon>Bacteria</taxon>
        <taxon>Pseudomonadati</taxon>
        <taxon>Pseudomonadota</taxon>
        <taxon>Betaproteobacteria</taxon>
        <taxon>Burkholderiales</taxon>
        <taxon>Burkholderiaceae</taxon>
        <taxon>Ralstonia</taxon>
    </lineage>
</organism>
<sequence>MGLSDWFSGLFDDGESGQEQHLLAADELQGKRERAIRKRDAARDEEDRAHEREMAARDREYAATLKASLVADRLVVVMDRLWAAEKNGEIDPGAKLANWDDEGEELAHISHGLEMLHQRFDEEREEAELDAQSWLRKYAMAHARGDDLQDQIDKLSEQYDQAIEAAGL</sequence>
<keyword evidence="1" id="KW-0175">Coiled coil</keyword>
<proteinExistence type="predicted"/>
<accession>C6BKU1</accession>
<evidence type="ECO:0000313" key="3">
    <source>
        <dbReference type="EMBL" id="ACS63410.1"/>
    </source>
</evidence>
<dbReference type="AlphaFoldDB" id="C6BKU1"/>
<reference evidence="3" key="1">
    <citation type="submission" date="2009-06" db="EMBL/GenBank/DDBJ databases">
        <title>Complete sequence chromosome 1 of Ralstonia pickettii 12D.</title>
        <authorList>
            <consortium name="US DOE Joint Genome Institute"/>
            <person name="Lucas S."/>
            <person name="Copeland A."/>
            <person name="Lapidus A."/>
            <person name="Glavina del Rio T."/>
            <person name="Dalin E."/>
            <person name="Tice H."/>
            <person name="Bruce D."/>
            <person name="Goodwin L."/>
            <person name="Pitluck S."/>
            <person name="Sims D."/>
            <person name="Meincke L."/>
            <person name="Brettin T."/>
            <person name="Detter J.C."/>
            <person name="Han C."/>
            <person name="Larimer F."/>
            <person name="Land M."/>
            <person name="Hauser L."/>
            <person name="Kyrpides N."/>
            <person name="Ovchinnikova G."/>
            <person name="Marsh T."/>
            <person name="Richardson P."/>
        </authorList>
    </citation>
    <scope>NUCLEOTIDE SEQUENCE [LARGE SCALE GENOMIC DNA]</scope>
    <source>
        <strain evidence="3">12D</strain>
    </source>
</reference>
<feature type="region of interest" description="Disordered" evidence="2">
    <location>
        <begin position="32"/>
        <end position="53"/>
    </location>
</feature>
<protein>
    <submittedName>
        <fullName evidence="3">Uncharacterized protein</fullName>
    </submittedName>
</protein>
<dbReference type="HOGENOM" id="CLU_1585155_0_0_4"/>
<name>C6BKU1_RALP1</name>
<dbReference type="STRING" id="428406.Rpic12D_2136"/>
<feature type="coiled-coil region" evidence="1">
    <location>
        <begin position="117"/>
        <end position="165"/>
    </location>
</feature>